<dbReference type="Proteomes" id="UP001184150">
    <property type="component" value="Unassembled WGS sequence"/>
</dbReference>
<sequence length="58" mass="6585">MAEREKQAKRYPTDLTDGEWEIVRPFLPAPPKRGRNPTTDLREVLNACNRPALVVLPG</sequence>
<comment type="caution">
    <text evidence="1">The sequence shown here is derived from an EMBL/GenBank/DDBJ whole genome shotgun (WGS) entry which is preliminary data.</text>
</comment>
<accession>A0ABU1MFQ3</accession>
<proteinExistence type="predicted"/>
<reference evidence="1 2" key="1">
    <citation type="submission" date="2023-07" db="EMBL/GenBank/DDBJ databases">
        <title>Sorghum-associated microbial communities from plants grown in Nebraska, USA.</title>
        <authorList>
            <person name="Schachtman D."/>
        </authorList>
    </citation>
    <scope>NUCLEOTIDE SEQUENCE [LARGE SCALE GENOMIC DNA]</scope>
    <source>
        <strain evidence="1 2">DS1027</strain>
    </source>
</reference>
<organism evidence="1 2">
    <name type="scientific">Novosphingobium capsulatum</name>
    <dbReference type="NCBI Taxonomy" id="13688"/>
    <lineage>
        <taxon>Bacteria</taxon>
        <taxon>Pseudomonadati</taxon>
        <taxon>Pseudomonadota</taxon>
        <taxon>Alphaproteobacteria</taxon>
        <taxon>Sphingomonadales</taxon>
        <taxon>Sphingomonadaceae</taxon>
        <taxon>Novosphingobium</taxon>
    </lineage>
</organism>
<dbReference type="EMBL" id="JAVDRD010000001">
    <property type="protein sequence ID" value="MDR6509161.1"/>
    <property type="molecule type" value="Genomic_DNA"/>
</dbReference>
<keyword evidence="2" id="KW-1185">Reference proteome</keyword>
<evidence type="ECO:0000313" key="2">
    <source>
        <dbReference type="Proteomes" id="UP001184150"/>
    </source>
</evidence>
<name>A0ABU1MFQ3_9SPHN</name>
<protein>
    <submittedName>
        <fullName evidence="1">Transposase</fullName>
    </submittedName>
</protein>
<evidence type="ECO:0000313" key="1">
    <source>
        <dbReference type="EMBL" id="MDR6509161.1"/>
    </source>
</evidence>
<gene>
    <name evidence="1" type="ORF">J2792_000001</name>
</gene>